<feature type="transmembrane region" description="Helical" evidence="1">
    <location>
        <begin position="285"/>
        <end position="308"/>
    </location>
</feature>
<feature type="transmembrane region" description="Helical" evidence="1">
    <location>
        <begin position="120"/>
        <end position="138"/>
    </location>
</feature>
<feature type="chain" id="PRO_5025681485" evidence="2">
    <location>
        <begin position="18"/>
        <end position="414"/>
    </location>
</feature>
<keyword evidence="4" id="KW-1185">Reference proteome</keyword>
<dbReference type="EMBL" id="ML977557">
    <property type="protein sequence ID" value="KAF2007270.1"/>
    <property type="molecule type" value="Genomic_DNA"/>
</dbReference>
<proteinExistence type="predicted"/>
<evidence type="ECO:0000313" key="3">
    <source>
        <dbReference type="EMBL" id="KAF2007270.1"/>
    </source>
</evidence>
<feature type="signal peptide" evidence="2">
    <location>
        <begin position="1"/>
        <end position="17"/>
    </location>
</feature>
<dbReference type="AlphaFoldDB" id="A0A6A5WZT2"/>
<dbReference type="Proteomes" id="UP000799779">
    <property type="component" value="Unassembled WGS sequence"/>
</dbReference>
<keyword evidence="2" id="KW-0732">Signal</keyword>
<organism evidence="3 4">
    <name type="scientific">Amniculicola lignicola CBS 123094</name>
    <dbReference type="NCBI Taxonomy" id="1392246"/>
    <lineage>
        <taxon>Eukaryota</taxon>
        <taxon>Fungi</taxon>
        <taxon>Dikarya</taxon>
        <taxon>Ascomycota</taxon>
        <taxon>Pezizomycotina</taxon>
        <taxon>Dothideomycetes</taxon>
        <taxon>Pleosporomycetidae</taxon>
        <taxon>Pleosporales</taxon>
        <taxon>Amniculicolaceae</taxon>
        <taxon>Amniculicola</taxon>
    </lineage>
</organism>
<reference evidence="3" key="1">
    <citation type="journal article" date="2020" name="Stud. Mycol.">
        <title>101 Dothideomycetes genomes: a test case for predicting lifestyles and emergence of pathogens.</title>
        <authorList>
            <person name="Haridas S."/>
            <person name="Albert R."/>
            <person name="Binder M."/>
            <person name="Bloem J."/>
            <person name="Labutti K."/>
            <person name="Salamov A."/>
            <person name="Andreopoulos B."/>
            <person name="Baker S."/>
            <person name="Barry K."/>
            <person name="Bills G."/>
            <person name="Bluhm B."/>
            <person name="Cannon C."/>
            <person name="Castanera R."/>
            <person name="Culley D."/>
            <person name="Daum C."/>
            <person name="Ezra D."/>
            <person name="Gonzalez J."/>
            <person name="Henrissat B."/>
            <person name="Kuo A."/>
            <person name="Liang C."/>
            <person name="Lipzen A."/>
            <person name="Lutzoni F."/>
            <person name="Magnuson J."/>
            <person name="Mondo S."/>
            <person name="Nolan M."/>
            <person name="Ohm R."/>
            <person name="Pangilinan J."/>
            <person name="Park H.-J."/>
            <person name="Ramirez L."/>
            <person name="Alfaro M."/>
            <person name="Sun H."/>
            <person name="Tritt A."/>
            <person name="Yoshinaga Y."/>
            <person name="Zwiers L.-H."/>
            <person name="Turgeon B."/>
            <person name="Goodwin S."/>
            <person name="Spatafora J."/>
            <person name="Crous P."/>
            <person name="Grigoriev I."/>
        </authorList>
    </citation>
    <scope>NUCLEOTIDE SEQUENCE</scope>
    <source>
        <strain evidence="3">CBS 123094</strain>
    </source>
</reference>
<feature type="transmembrane region" description="Helical" evidence="1">
    <location>
        <begin position="159"/>
        <end position="177"/>
    </location>
</feature>
<evidence type="ECO:0000256" key="1">
    <source>
        <dbReference type="SAM" id="Phobius"/>
    </source>
</evidence>
<protein>
    <submittedName>
        <fullName evidence="3">Uncharacterized protein</fullName>
    </submittedName>
</protein>
<sequence>MQFVSSLVSMLAMAATSQVAEQPPVASVTIFVTQRTTITATATITSLPLGPTTGSYTDISSIPRATPPPAASPYAFGFEPRTINEHLAPSGTINELVTVLTNALPAFEQWLNAPLYITRLHLLGFFLGISLVASFIVFRRDEFNRVYSNGVFEHFMKRFTANAYLYWTLFFYILHVLSGSKLPLDPLHVFAHRLFELNTQYPCWSTKLLQFIPEQFEAHDRQIHSFFALLWREIQEPLADTGLVCLKYFGKMMAFLPLITEFLLTAFSTTISWTIFLLTLMLHGVWFLCLIAQHAVCGFWTNVVITVYRCLRLFFGRFYPAELMLQLACYKASFIKAYDERQLWLDAANMSLDGRMGLEVRVRSLESVMYAYKLDEMVAFERGMVFKKEKCIPYEEWAVLSKEEEEEEIRAFAY</sequence>
<evidence type="ECO:0000313" key="4">
    <source>
        <dbReference type="Proteomes" id="UP000799779"/>
    </source>
</evidence>
<accession>A0A6A5WZT2</accession>
<keyword evidence="1" id="KW-1133">Transmembrane helix</keyword>
<evidence type="ECO:0000256" key="2">
    <source>
        <dbReference type="SAM" id="SignalP"/>
    </source>
</evidence>
<feature type="transmembrane region" description="Helical" evidence="1">
    <location>
        <begin position="254"/>
        <end position="278"/>
    </location>
</feature>
<keyword evidence="1" id="KW-0812">Transmembrane</keyword>
<gene>
    <name evidence="3" type="ORF">P154DRAFT_569157</name>
</gene>
<keyword evidence="1" id="KW-0472">Membrane</keyword>
<name>A0A6A5WZT2_9PLEO</name>